<protein>
    <submittedName>
        <fullName evidence="1">Pup-protein ligase</fullName>
    </submittedName>
</protein>
<dbReference type="GO" id="GO:0070490">
    <property type="term" value="P:protein pupylation"/>
    <property type="evidence" value="ECO:0007669"/>
    <property type="project" value="TreeGrafter"/>
</dbReference>
<gene>
    <name evidence="1" type="ORF">UV48_C0024G0003</name>
</gene>
<dbReference type="EMBL" id="LCEQ01000024">
    <property type="protein sequence ID" value="KKS74917.1"/>
    <property type="molecule type" value="Genomic_DNA"/>
</dbReference>
<reference evidence="1 2" key="1">
    <citation type="journal article" date="2015" name="Nature">
        <title>rRNA introns, odd ribosomes, and small enigmatic genomes across a large radiation of phyla.</title>
        <authorList>
            <person name="Brown C.T."/>
            <person name="Hug L.A."/>
            <person name="Thomas B.C."/>
            <person name="Sharon I."/>
            <person name="Castelle C.J."/>
            <person name="Singh A."/>
            <person name="Wilkins M.J."/>
            <person name="Williams K.H."/>
            <person name="Banfield J.F."/>
        </authorList>
    </citation>
    <scope>NUCLEOTIDE SEQUENCE [LARGE SCALE GENOMIC DNA]</scope>
</reference>
<dbReference type="AlphaFoldDB" id="A0A0G1BNL0"/>
<name>A0A0G1BNL0_9BACT</name>
<dbReference type="GO" id="GO:0005524">
    <property type="term" value="F:ATP binding"/>
    <property type="evidence" value="ECO:0007669"/>
    <property type="project" value="TreeGrafter"/>
</dbReference>
<dbReference type="PANTHER" id="PTHR42307:SF2">
    <property type="entry name" value="PUP DEAMIDASE_DEPUPYLASE"/>
    <property type="match status" value="1"/>
</dbReference>
<dbReference type="GO" id="GO:0019941">
    <property type="term" value="P:modification-dependent protein catabolic process"/>
    <property type="evidence" value="ECO:0007669"/>
    <property type="project" value="InterPro"/>
</dbReference>
<keyword evidence="1" id="KW-0436">Ligase</keyword>
<proteinExistence type="predicted"/>
<dbReference type="InterPro" id="IPR004347">
    <property type="entry name" value="Pup_ligase/deamidase"/>
</dbReference>
<evidence type="ECO:0000313" key="1">
    <source>
        <dbReference type="EMBL" id="KKS74917.1"/>
    </source>
</evidence>
<sequence>MRRRLMGLEKEYGLYGVNPKKMAETVDKILSQMRTGLEHLAIEAVRYRTIYWSINGAKLYNDTQGDHLEYATPECESFKDIVACDKAGEKILIRLVNSYNQKEKRKILILKNNISYYRSNETDGIVSGETSWGDHECYLLEAFENICSESRFIDNILPHLVTEIIYTGAGHIESLGDSYCYVLSSRAGFITKKTGESATADRPFIMRRYGQDTHADYNKWLRYQVVSNEANMLEVPTFLKFLTTHLCFRLVEEGWQLPIDLALDAPSQLKKLNRDIYLEDSLELLNGQTKKAIDIERVYLEAAKTLDLTDEERKGLELWEWVLDLLSCDLKLDGNLKKLFGVLDRTTKWYWLKKRMEKRNWPLSHPEILGMNLKYHILSDSPKESLWCLLNLKDKEEPFIYRVVSEEEIERALTEPPQTRAKIRSDFIKLACHYSPERFKVINSDIWSEAVLEVKGENKQIKIDFGNDDPLNPSRESFENFKRMILENTPGH</sequence>
<organism evidence="1 2">
    <name type="scientific">Candidatus Azambacteria bacterium GW2011_GWA2_42_9</name>
    <dbReference type="NCBI Taxonomy" id="1618613"/>
    <lineage>
        <taxon>Bacteria</taxon>
        <taxon>Candidatus Azamiibacteriota</taxon>
    </lineage>
</organism>
<comment type="caution">
    <text evidence="1">The sequence shown here is derived from an EMBL/GenBank/DDBJ whole genome shotgun (WGS) entry which is preliminary data.</text>
</comment>
<dbReference type="Pfam" id="PF03136">
    <property type="entry name" value="Pup_ligase"/>
    <property type="match status" value="1"/>
</dbReference>
<dbReference type="PANTHER" id="PTHR42307">
    <property type="entry name" value="PUP DEAMIDASE/DEPUPYLASE"/>
    <property type="match status" value="1"/>
</dbReference>
<dbReference type="Proteomes" id="UP000034563">
    <property type="component" value="Unassembled WGS sequence"/>
</dbReference>
<evidence type="ECO:0000313" key="2">
    <source>
        <dbReference type="Proteomes" id="UP000034563"/>
    </source>
</evidence>
<dbReference type="GO" id="GO:0010498">
    <property type="term" value="P:proteasomal protein catabolic process"/>
    <property type="evidence" value="ECO:0007669"/>
    <property type="project" value="InterPro"/>
</dbReference>
<dbReference type="GO" id="GO:0016874">
    <property type="term" value="F:ligase activity"/>
    <property type="evidence" value="ECO:0007669"/>
    <property type="project" value="UniProtKB-KW"/>
</dbReference>
<accession>A0A0G1BNL0</accession>